<dbReference type="Proteomes" id="UP000199657">
    <property type="component" value="Unassembled WGS sequence"/>
</dbReference>
<sequence>MDFIRYNGCNTLSFRQLDALNGLPKGSTFRLFKRCAGLQEGEDYVYLAAGEAPEAIARWREAGLIYPTTVNVVLITEAGYRKLQAARS</sequence>
<dbReference type="RefSeq" id="WP_091643846.1">
    <property type="nucleotide sequence ID" value="NZ_FOEG01000004.1"/>
</dbReference>
<evidence type="ECO:0000313" key="2">
    <source>
        <dbReference type="Proteomes" id="UP000199657"/>
    </source>
</evidence>
<keyword evidence="2" id="KW-1185">Reference proteome</keyword>
<evidence type="ECO:0008006" key="3">
    <source>
        <dbReference type="Google" id="ProtNLM"/>
    </source>
</evidence>
<dbReference type="AlphaFoldDB" id="A0A1H8TNF0"/>
<protein>
    <recommendedName>
        <fullName evidence="3">KilA-N DNA-binding domain-containing protein</fullName>
    </recommendedName>
</protein>
<organism evidence="1 2">
    <name type="scientific">Aquisalimonas asiatica</name>
    <dbReference type="NCBI Taxonomy" id="406100"/>
    <lineage>
        <taxon>Bacteria</taxon>
        <taxon>Pseudomonadati</taxon>
        <taxon>Pseudomonadota</taxon>
        <taxon>Gammaproteobacteria</taxon>
        <taxon>Chromatiales</taxon>
        <taxon>Ectothiorhodospiraceae</taxon>
        <taxon>Aquisalimonas</taxon>
    </lineage>
</organism>
<dbReference type="EMBL" id="FOEG01000004">
    <property type="protein sequence ID" value="SEO92580.1"/>
    <property type="molecule type" value="Genomic_DNA"/>
</dbReference>
<evidence type="ECO:0000313" key="1">
    <source>
        <dbReference type="EMBL" id="SEO92580.1"/>
    </source>
</evidence>
<name>A0A1H8TNF0_9GAMM</name>
<reference evidence="1 2" key="1">
    <citation type="submission" date="2016-10" db="EMBL/GenBank/DDBJ databases">
        <authorList>
            <person name="de Groot N.N."/>
        </authorList>
    </citation>
    <scope>NUCLEOTIDE SEQUENCE [LARGE SCALE GENOMIC DNA]</scope>
    <source>
        <strain evidence="1 2">CGMCC 1.6291</strain>
    </source>
</reference>
<gene>
    <name evidence="1" type="ORF">SAMN04488052_104348</name>
</gene>
<accession>A0A1H8TNF0</accession>
<dbReference type="OrthoDB" id="6903337at2"/>
<proteinExistence type="predicted"/>